<protein>
    <submittedName>
        <fullName evidence="2">3-oxoacyl-[acyl-carrier protein] reductase</fullName>
    </submittedName>
</protein>
<dbReference type="InterPro" id="IPR036291">
    <property type="entry name" value="NAD(P)-bd_dom_sf"/>
</dbReference>
<dbReference type="FunFam" id="3.40.50.720:FF:000084">
    <property type="entry name" value="Short-chain dehydrogenase reductase"/>
    <property type="match status" value="1"/>
</dbReference>
<dbReference type="Gene3D" id="3.40.50.720">
    <property type="entry name" value="NAD(P)-binding Rossmann-like Domain"/>
    <property type="match status" value="1"/>
</dbReference>
<dbReference type="InterPro" id="IPR002347">
    <property type="entry name" value="SDR_fam"/>
</dbReference>
<gene>
    <name evidence="2" type="ORF">SAMN02745824_1529</name>
</gene>
<dbReference type="PANTHER" id="PTHR42760">
    <property type="entry name" value="SHORT-CHAIN DEHYDROGENASES/REDUCTASES FAMILY MEMBER"/>
    <property type="match status" value="1"/>
</dbReference>
<proteinExistence type="inferred from homology"/>
<dbReference type="Pfam" id="PF13561">
    <property type="entry name" value="adh_short_C2"/>
    <property type="match status" value="1"/>
</dbReference>
<evidence type="ECO:0000256" key="1">
    <source>
        <dbReference type="ARBA" id="ARBA00006484"/>
    </source>
</evidence>
<keyword evidence="3" id="KW-1185">Reference proteome</keyword>
<accession>A0A1N6D482</accession>
<dbReference type="PRINTS" id="PR00081">
    <property type="entry name" value="GDHRDH"/>
</dbReference>
<dbReference type="GO" id="GO:0016616">
    <property type="term" value="F:oxidoreductase activity, acting on the CH-OH group of donors, NAD or NADP as acceptor"/>
    <property type="evidence" value="ECO:0007669"/>
    <property type="project" value="TreeGrafter"/>
</dbReference>
<dbReference type="SUPFAM" id="SSF51735">
    <property type="entry name" value="NAD(P)-binding Rossmann-fold domains"/>
    <property type="match status" value="1"/>
</dbReference>
<name>A0A1N6D482_9SPHN</name>
<dbReference type="PANTHER" id="PTHR42760:SF132">
    <property type="entry name" value="SHORT-CHAIN DEHYDROGENASE_REDUCTASE FAMILY PROTEIN"/>
    <property type="match status" value="1"/>
</dbReference>
<dbReference type="AlphaFoldDB" id="A0A1N6D482"/>
<dbReference type="STRING" id="1123272.SAMN02745824_1529"/>
<evidence type="ECO:0000313" key="2">
    <source>
        <dbReference type="EMBL" id="SIN65640.1"/>
    </source>
</evidence>
<dbReference type="RefSeq" id="WP_074204441.1">
    <property type="nucleotide sequence ID" value="NZ_FSQW01000001.1"/>
</dbReference>
<organism evidence="2 3">
    <name type="scientific">Parasphingorhabdus marina DSM 22363</name>
    <dbReference type="NCBI Taxonomy" id="1123272"/>
    <lineage>
        <taxon>Bacteria</taxon>
        <taxon>Pseudomonadati</taxon>
        <taxon>Pseudomonadota</taxon>
        <taxon>Alphaproteobacteria</taxon>
        <taxon>Sphingomonadales</taxon>
        <taxon>Sphingomonadaceae</taxon>
        <taxon>Parasphingorhabdus</taxon>
    </lineage>
</organism>
<dbReference type="InterPro" id="IPR020904">
    <property type="entry name" value="Sc_DH/Rdtase_CS"/>
</dbReference>
<comment type="similarity">
    <text evidence="1">Belongs to the short-chain dehydrogenases/reductases (SDR) family.</text>
</comment>
<reference evidence="3" key="1">
    <citation type="submission" date="2016-11" db="EMBL/GenBank/DDBJ databases">
        <authorList>
            <person name="Varghese N."/>
            <person name="Submissions S."/>
        </authorList>
    </citation>
    <scope>NUCLEOTIDE SEQUENCE [LARGE SCALE GENOMIC DNA]</scope>
    <source>
        <strain evidence="3">DSM 22363</strain>
    </source>
</reference>
<dbReference type="PROSITE" id="PS00061">
    <property type="entry name" value="ADH_SHORT"/>
    <property type="match status" value="1"/>
</dbReference>
<dbReference type="EMBL" id="FSQW01000001">
    <property type="protein sequence ID" value="SIN65640.1"/>
    <property type="molecule type" value="Genomic_DNA"/>
</dbReference>
<dbReference type="PRINTS" id="PR00080">
    <property type="entry name" value="SDRFAMILY"/>
</dbReference>
<dbReference type="OrthoDB" id="9793825at2"/>
<dbReference type="Proteomes" id="UP000185192">
    <property type="component" value="Unassembled WGS sequence"/>
</dbReference>
<evidence type="ECO:0000313" key="3">
    <source>
        <dbReference type="Proteomes" id="UP000185192"/>
    </source>
</evidence>
<sequence length="243" mass="26025">MSNTEFQFSGKQVLVTGGSQGIGLAIAQAFRWAGADVHITGTRKDRKSYKANLSSFDYTQIDLADATARKALPKEVGEIDILINNAGLSNSGGAEFEMEGFKHTLEVDLVAPADLAFGFYESLSRRKGAIINIGSAASFIAIRSIPGYTSSKAGLLGLTRALADKWARDDIRVNLVAPGYISTEVTSALQKRVGFTDNLKRILPMARWGEPEEVASTVLFLASDAASYVTGQSLIVDGGLMLR</sequence>